<organism evidence="2 3">
    <name type="scientific">Haemophilus pittmaniae</name>
    <dbReference type="NCBI Taxonomy" id="249188"/>
    <lineage>
        <taxon>Bacteria</taxon>
        <taxon>Pseudomonadati</taxon>
        <taxon>Pseudomonadota</taxon>
        <taxon>Gammaproteobacteria</taxon>
        <taxon>Pasteurellales</taxon>
        <taxon>Pasteurellaceae</taxon>
        <taxon>Haemophilus</taxon>
    </lineage>
</organism>
<name>A0A377IW86_9PAST</name>
<dbReference type="EMBL" id="UGHS01000001">
    <property type="protein sequence ID" value="STO92531.1"/>
    <property type="molecule type" value="Genomic_DNA"/>
</dbReference>
<dbReference type="InterPro" id="IPR012097">
    <property type="entry name" value="OapB"/>
</dbReference>
<evidence type="ECO:0000256" key="1">
    <source>
        <dbReference type="SAM" id="SignalP"/>
    </source>
</evidence>
<gene>
    <name evidence="2" type="ORF">NCTC13335_00366</name>
</gene>
<feature type="signal peptide" evidence="1">
    <location>
        <begin position="1"/>
        <end position="20"/>
    </location>
</feature>
<keyword evidence="1" id="KW-0732">Signal</keyword>
<keyword evidence="3" id="KW-1185">Reference proteome</keyword>
<dbReference type="AlphaFoldDB" id="A0A377IW86"/>
<protein>
    <submittedName>
        <fullName evidence="2">Opacity associated protein OapB</fullName>
    </submittedName>
</protein>
<feature type="chain" id="PRO_5016614844" evidence="1">
    <location>
        <begin position="21"/>
        <end position="130"/>
    </location>
</feature>
<evidence type="ECO:0000313" key="2">
    <source>
        <dbReference type="EMBL" id="STO92531.1"/>
    </source>
</evidence>
<dbReference type="PROSITE" id="PS51257">
    <property type="entry name" value="PROKAR_LIPOPROTEIN"/>
    <property type="match status" value="1"/>
</dbReference>
<dbReference type="OrthoDB" id="5689950at2"/>
<dbReference type="RefSeq" id="WP_007241756.1">
    <property type="nucleotide sequence ID" value="NZ_JAHAHE010000014.1"/>
</dbReference>
<dbReference type="Proteomes" id="UP000255264">
    <property type="component" value="Unassembled WGS sequence"/>
</dbReference>
<accession>A0A377IW86</accession>
<proteinExistence type="predicted"/>
<dbReference type="PIRSF" id="PIRSF007352">
    <property type="entry name" value="OapB"/>
    <property type="match status" value="1"/>
</dbReference>
<reference evidence="2 3" key="1">
    <citation type="submission" date="2018-06" db="EMBL/GenBank/DDBJ databases">
        <authorList>
            <consortium name="Pathogen Informatics"/>
            <person name="Doyle S."/>
        </authorList>
    </citation>
    <scope>NUCLEOTIDE SEQUENCE [LARGE SCALE GENOMIC DNA]</scope>
    <source>
        <strain evidence="2 3">NCTC13335</strain>
    </source>
</reference>
<sequence length="130" mass="14559">MLRKVLLISTALLFCGCTHQSLTSPPKRKVSIDKLSQNGKANVYLCKGGKTVRVVQNKIRGKNTKKLSQVTVTFNEISEKLLLGISERGQNYSNVRWNWSQRDDYSSLTTSVGVVLAEQCVLQRSEINTN</sequence>
<evidence type="ECO:0000313" key="3">
    <source>
        <dbReference type="Proteomes" id="UP000255264"/>
    </source>
</evidence>